<comment type="caution">
    <text evidence="1">The sequence shown here is derived from an EMBL/GenBank/DDBJ whole genome shotgun (WGS) entry which is preliminary data.</text>
</comment>
<evidence type="ECO:0000313" key="2">
    <source>
        <dbReference type="Proteomes" id="UP001497680"/>
    </source>
</evidence>
<protein>
    <submittedName>
        <fullName evidence="1">Uncharacterized protein</fullName>
    </submittedName>
</protein>
<reference evidence="1 2" key="1">
    <citation type="journal article" date="2022" name="New Phytol.">
        <title>Ecological generalism drives hyperdiversity of secondary metabolite gene clusters in xylarialean endophytes.</title>
        <authorList>
            <person name="Franco M.E.E."/>
            <person name="Wisecaver J.H."/>
            <person name="Arnold A.E."/>
            <person name="Ju Y.M."/>
            <person name="Slot J.C."/>
            <person name="Ahrendt S."/>
            <person name="Moore L.P."/>
            <person name="Eastman K.E."/>
            <person name="Scott K."/>
            <person name="Konkel Z."/>
            <person name="Mondo S.J."/>
            <person name="Kuo A."/>
            <person name="Hayes R.D."/>
            <person name="Haridas S."/>
            <person name="Andreopoulos B."/>
            <person name="Riley R."/>
            <person name="LaButti K."/>
            <person name="Pangilinan J."/>
            <person name="Lipzen A."/>
            <person name="Amirebrahimi M."/>
            <person name="Yan J."/>
            <person name="Adam C."/>
            <person name="Keymanesh K."/>
            <person name="Ng V."/>
            <person name="Louie K."/>
            <person name="Northen T."/>
            <person name="Drula E."/>
            <person name="Henrissat B."/>
            <person name="Hsieh H.M."/>
            <person name="Youens-Clark K."/>
            <person name="Lutzoni F."/>
            <person name="Miadlikowska J."/>
            <person name="Eastwood D.C."/>
            <person name="Hamelin R.C."/>
            <person name="Grigoriev I.V."/>
            <person name="U'Ren J.M."/>
        </authorList>
    </citation>
    <scope>NUCLEOTIDE SEQUENCE [LARGE SCALE GENOMIC DNA]</scope>
    <source>
        <strain evidence="1 2">ER1909</strain>
    </source>
</reference>
<organism evidence="1 2">
    <name type="scientific">Hypoxylon rubiginosum</name>
    <dbReference type="NCBI Taxonomy" id="110542"/>
    <lineage>
        <taxon>Eukaryota</taxon>
        <taxon>Fungi</taxon>
        <taxon>Dikarya</taxon>
        <taxon>Ascomycota</taxon>
        <taxon>Pezizomycotina</taxon>
        <taxon>Sordariomycetes</taxon>
        <taxon>Xylariomycetidae</taxon>
        <taxon>Xylariales</taxon>
        <taxon>Hypoxylaceae</taxon>
        <taxon>Hypoxylon</taxon>
    </lineage>
</organism>
<gene>
    <name evidence="1" type="ORF">F4821DRAFT_206468</name>
</gene>
<keyword evidence="2" id="KW-1185">Reference proteome</keyword>
<proteinExistence type="predicted"/>
<dbReference type="Proteomes" id="UP001497680">
    <property type="component" value="Unassembled WGS sequence"/>
</dbReference>
<name>A0ACC0CQQ0_9PEZI</name>
<dbReference type="EMBL" id="MU394365">
    <property type="protein sequence ID" value="KAI6082686.1"/>
    <property type="molecule type" value="Genomic_DNA"/>
</dbReference>
<accession>A0ACC0CQQ0</accession>
<sequence>MSTTPRSTSPVKSSPTKNGAAFNQSMMVELPTQLGDDTGSIEPPEEVTARLLSQPQSPPRAQLFKGEPQSQDLPLVRNIERPRQTRTPEPQNRRSNRSEMQSPGHIAPFDWEDFESRYAKALEEADEQEKILLEEFDNLIKYFNVWAQASSAHDNERAIKRLQTRERHVRLSEQTLSQKKKHLSEVVRAFQSALALLSTAQA</sequence>
<evidence type="ECO:0000313" key="1">
    <source>
        <dbReference type="EMBL" id="KAI6082686.1"/>
    </source>
</evidence>